<proteinExistence type="predicted"/>
<dbReference type="Gene3D" id="1.10.10.10">
    <property type="entry name" value="Winged helix-like DNA-binding domain superfamily/Winged helix DNA-binding domain"/>
    <property type="match status" value="1"/>
</dbReference>
<gene>
    <name evidence="1" type="ORF">TCE0_013f01005</name>
</gene>
<dbReference type="PANTHER" id="PTHR43712">
    <property type="entry name" value="PUTATIVE (AFU_ORTHOLOGUE AFUA_4G14580)-RELATED"/>
    <property type="match status" value="1"/>
</dbReference>
<reference evidence="2" key="1">
    <citation type="journal article" date="2015" name="Genome Announc.">
        <title>Draft genome sequence of Talaromyces cellulolyticus strain Y-94, a source of lignocellulosic biomass-degrading enzymes.</title>
        <authorList>
            <person name="Fujii T."/>
            <person name="Koike H."/>
            <person name="Sawayama S."/>
            <person name="Yano S."/>
            <person name="Inoue H."/>
        </authorList>
    </citation>
    <scope>NUCLEOTIDE SEQUENCE [LARGE SCALE GENOMIC DNA]</scope>
    <source>
        <strain evidence="2">Y-94</strain>
    </source>
</reference>
<name>A0A698XLD7_TALPI</name>
<dbReference type="GO" id="GO:0008168">
    <property type="term" value="F:methyltransferase activity"/>
    <property type="evidence" value="ECO:0007669"/>
    <property type="project" value="UniProtKB-KW"/>
</dbReference>
<dbReference type="EMBL" id="DF933809">
    <property type="protein sequence ID" value="GAM33825.1"/>
    <property type="molecule type" value="Genomic_DNA"/>
</dbReference>
<evidence type="ECO:0000313" key="1">
    <source>
        <dbReference type="EMBL" id="GAM33825.1"/>
    </source>
</evidence>
<dbReference type="SUPFAM" id="SSF46785">
    <property type="entry name" value="Winged helix' DNA-binding domain"/>
    <property type="match status" value="1"/>
</dbReference>
<evidence type="ECO:0000313" key="2">
    <source>
        <dbReference type="Proteomes" id="UP000053095"/>
    </source>
</evidence>
<dbReference type="InterPro" id="IPR029063">
    <property type="entry name" value="SAM-dependent_MTases_sf"/>
</dbReference>
<dbReference type="PANTHER" id="PTHR43712:SF15">
    <property type="entry name" value="MONODICTYPHENONE CLUSTER TRANSCRIPTIONAL COACTIVATOR MDPA"/>
    <property type="match status" value="1"/>
</dbReference>
<organism evidence="1 2">
    <name type="scientific">Talaromyces pinophilus</name>
    <name type="common">Penicillium pinophilum</name>
    <dbReference type="NCBI Taxonomy" id="128442"/>
    <lineage>
        <taxon>Eukaryota</taxon>
        <taxon>Fungi</taxon>
        <taxon>Dikarya</taxon>
        <taxon>Ascomycota</taxon>
        <taxon>Pezizomycotina</taxon>
        <taxon>Eurotiomycetes</taxon>
        <taxon>Eurotiomycetidae</taxon>
        <taxon>Eurotiales</taxon>
        <taxon>Trichocomaceae</taxon>
        <taxon>Talaromyces</taxon>
        <taxon>Talaromyces sect. Talaromyces</taxon>
    </lineage>
</organism>
<protein>
    <submittedName>
        <fullName evidence="1">O-methyltransferase family protein</fullName>
    </submittedName>
</protein>
<dbReference type="InterPro" id="IPR036388">
    <property type="entry name" value="WH-like_DNA-bd_sf"/>
</dbReference>
<dbReference type="AlphaFoldDB" id="A0A698XLD7"/>
<dbReference type="InterPro" id="IPR036390">
    <property type="entry name" value="WH_DNA-bd_sf"/>
</dbReference>
<keyword evidence="2" id="KW-1185">Reference proteome</keyword>
<dbReference type="GO" id="GO:0032259">
    <property type="term" value="P:methylation"/>
    <property type="evidence" value="ECO:0007669"/>
    <property type="project" value="UniProtKB-KW"/>
</dbReference>
<dbReference type="Gene3D" id="3.40.50.150">
    <property type="entry name" value="Vaccinia Virus protein VP39"/>
    <property type="match status" value="1"/>
</dbReference>
<accession>A0A698XLD7</accession>
<dbReference type="Proteomes" id="UP000053095">
    <property type="component" value="Unassembled WGS sequence"/>
</dbReference>
<sequence length="465" mass="50546">MSAGNLGQLQSYVNELSSAAKVITDHCPDANLNLASHISIPNNAPSEVHRARRNLLAVTTRLQALLAEPADFIQQLASQNQLLACLQWLGEFQVLAYIPLNGSVPVKDIAELADVPEITLCRVVRMMATAGFLSEPQPGRIAHTALSAQFVTKLSYLDAAMFLAETAAPVSLKMGEATRRFPCSNLPNESAYSLAFSTSQPFQAICRQKNKISRQWSAYLQCAEDPADSMTDILGRLDWRNVRKACMIDAGVPSTGMAMALAELYPGLHFVLQVSPELSPNGTEDFHPRIEVQKRPSGSMQVVKDAALYIVRLPTLSFGMSGHSLSDRALAELRAHLGVLRADPSMKLILVLCLLPEPGSVNADVEAAARARDLCRLQLSNEQEMGVTELVEMVNNVQDNMGGLVVVNKLNLRNSATAAFAIQYQVNTTRMQGTQQGRTGFMRHGQMMNNGMNDLGNIDSGSNLA</sequence>